<dbReference type="RefSeq" id="WP_377579542.1">
    <property type="nucleotide sequence ID" value="NZ_JBHTMP010000166.1"/>
</dbReference>
<dbReference type="InterPro" id="IPR038717">
    <property type="entry name" value="Tc1-like_DDE_dom"/>
</dbReference>
<evidence type="ECO:0000313" key="3">
    <source>
        <dbReference type="Proteomes" id="UP001597260"/>
    </source>
</evidence>
<protein>
    <submittedName>
        <fullName evidence="2">Transposase</fullName>
    </submittedName>
</protein>
<comment type="caution">
    <text evidence="2">The sequence shown here is derived from an EMBL/GenBank/DDBJ whole genome shotgun (WGS) entry which is preliminary data.</text>
</comment>
<accession>A0ABW3YSB1</accession>
<feature type="domain" description="Tc1-like transposase DDE" evidence="1">
    <location>
        <begin position="15"/>
        <end position="158"/>
    </location>
</feature>
<dbReference type="Gene3D" id="3.30.420.10">
    <property type="entry name" value="Ribonuclease H-like superfamily/Ribonuclease H"/>
    <property type="match status" value="1"/>
</dbReference>
<evidence type="ECO:0000259" key="1">
    <source>
        <dbReference type="Pfam" id="PF13358"/>
    </source>
</evidence>
<dbReference type="EMBL" id="JBHTMP010000166">
    <property type="protein sequence ID" value="MFD1326265.1"/>
    <property type="molecule type" value="Genomic_DNA"/>
</dbReference>
<gene>
    <name evidence="2" type="ORF">ACFQ4H_34820</name>
</gene>
<reference evidence="3" key="1">
    <citation type="journal article" date="2019" name="Int. J. Syst. Evol. Microbiol.">
        <title>The Global Catalogue of Microorganisms (GCM) 10K type strain sequencing project: providing services to taxonomists for standard genome sequencing and annotation.</title>
        <authorList>
            <consortium name="The Broad Institute Genomics Platform"/>
            <consortium name="The Broad Institute Genome Sequencing Center for Infectious Disease"/>
            <person name="Wu L."/>
            <person name="Ma J."/>
        </authorList>
    </citation>
    <scope>NUCLEOTIDE SEQUENCE [LARGE SCALE GENOMIC DNA]</scope>
    <source>
        <strain evidence="3">JCM 31037</strain>
    </source>
</reference>
<dbReference type="Proteomes" id="UP001597260">
    <property type="component" value="Unassembled WGS sequence"/>
</dbReference>
<keyword evidence="3" id="KW-1185">Reference proteome</keyword>
<organism evidence="2 3">
    <name type="scientific">Micromonospora sonneratiae</name>
    <dbReference type="NCBI Taxonomy" id="1184706"/>
    <lineage>
        <taxon>Bacteria</taxon>
        <taxon>Bacillati</taxon>
        <taxon>Actinomycetota</taxon>
        <taxon>Actinomycetes</taxon>
        <taxon>Micromonosporales</taxon>
        <taxon>Micromonosporaceae</taxon>
        <taxon>Micromonospora</taxon>
    </lineage>
</organism>
<dbReference type="InterPro" id="IPR036397">
    <property type="entry name" value="RNaseH_sf"/>
</dbReference>
<name>A0ABW3YSB1_9ACTN</name>
<proteinExistence type="predicted"/>
<dbReference type="Pfam" id="PF13358">
    <property type="entry name" value="DDE_3"/>
    <property type="match status" value="1"/>
</dbReference>
<sequence length="183" mass="20246">MASGKRLAAARGAWICFQDEAGQTLRPPKAKTWARRGRTPVVGVSGKGSGRVSIAGLVCLKHGQRGRFVWRTITHRGRKGERSSFSETDYAALLDQVHQRLGAPIILVWDNLNTHVSAAMRTLIAARDWLTVVRLPAYAPDLNPTEGAWAHLKRGLGNLAVRGVEHLAQVVKQRLRHIQREPD</sequence>
<feature type="non-terminal residue" evidence="2">
    <location>
        <position position="183"/>
    </location>
</feature>
<evidence type="ECO:0000313" key="2">
    <source>
        <dbReference type="EMBL" id="MFD1326265.1"/>
    </source>
</evidence>